<reference evidence="1" key="1">
    <citation type="journal article" date="2015" name="Nature">
        <title>Complex archaea that bridge the gap between prokaryotes and eukaryotes.</title>
        <authorList>
            <person name="Spang A."/>
            <person name="Saw J.H."/>
            <person name="Jorgensen S.L."/>
            <person name="Zaremba-Niedzwiedzka K."/>
            <person name="Martijn J."/>
            <person name="Lind A.E."/>
            <person name="van Eijk R."/>
            <person name="Schleper C."/>
            <person name="Guy L."/>
            <person name="Ettema T.J."/>
        </authorList>
    </citation>
    <scope>NUCLEOTIDE SEQUENCE</scope>
</reference>
<organism evidence="1">
    <name type="scientific">marine sediment metagenome</name>
    <dbReference type="NCBI Taxonomy" id="412755"/>
    <lineage>
        <taxon>unclassified sequences</taxon>
        <taxon>metagenomes</taxon>
        <taxon>ecological metagenomes</taxon>
    </lineage>
</organism>
<accession>A0A0F9PUY8</accession>
<protein>
    <submittedName>
        <fullName evidence="1">Uncharacterized protein</fullName>
    </submittedName>
</protein>
<evidence type="ECO:0000313" key="1">
    <source>
        <dbReference type="EMBL" id="KKN28567.1"/>
    </source>
</evidence>
<dbReference type="AlphaFoldDB" id="A0A0F9PUY8"/>
<sequence>MRLAQVAKIVSCVAAIDTNTTARLGAHVNFSKFEHVTWLISIGAIGNNCTLTMLAGTDALGTGGVAMGYSYYLSTGGAPLVAELASALVTVGAGGYAISAANDDNEVMVVEMDASELVAPNTNIYVGPNFSNAVACLISCIAVCYWPRYSADPALMPSAIVA</sequence>
<gene>
    <name evidence="1" type="ORF">LCGC14_0852970</name>
</gene>
<name>A0A0F9PUY8_9ZZZZ</name>
<comment type="caution">
    <text evidence="1">The sequence shown here is derived from an EMBL/GenBank/DDBJ whole genome shotgun (WGS) entry which is preliminary data.</text>
</comment>
<proteinExistence type="predicted"/>
<dbReference type="EMBL" id="LAZR01002551">
    <property type="protein sequence ID" value="KKN28567.1"/>
    <property type="molecule type" value="Genomic_DNA"/>
</dbReference>